<sequence>MRRASDHGELELGSKDTNNNRAPAARRGGLKNRTTTQKFLIHLRPLVSSFMDPLQLAYQLNIGVDDAII</sequence>
<feature type="compositionally biased region" description="Basic and acidic residues" evidence="1">
    <location>
        <begin position="1"/>
        <end position="14"/>
    </location>
</feature>
<protein>
    <submittedName>
        <fullName evidence="2">Uncharacterized protein</fullName>
    </submittedName>
</protein>
<organism evidence="2 3">
    <name type="scientific">Takifugu flavidus</name>
    <name type="common">sansaifugu</name>
    <dbReference type="NCBI Taxonomy" id="433684"/>
    <lineage>
        <taxon>Eukaryota</taxon>
        <taxon>Metazoa</taxon>
        <taxon>Chordata</taxon>
        <taxon>Craniata</taxon>
        <taxon>Vertebrata</taxon>
        <taxon>Euteleostomi</taxon>
        <taxon>Actinopterygii</taxon>
        <taxon>Neopterygii</taxon>
        <taxon>Teleostei</taxon>
        <taxon>Neoteleostei</taxon>
        <taxon>Acanthomorphata</taxon>
        <taxon>Eupercaria</taxon>
        <taxon>Tetraodontiformes</taxon>
        <taxon>Tetradontoidea</taxon>
        <taxon>Tetraodontidae</taxon>
        <taxon>Takifugu</taxon>
    </lineage>
</organism>
<name>A0A5C6PIB4_9TELE</name>
<keyword evidence="3" id="KW-1185">Reference proteome</keyword>
<accession>A0A5C6PIB4</accession>
<evidence type="ECO:0000256" key="1">
    <source>
        <dbReference type="SAM" id="MobiDB-lite"/>
    </source>
</evidence>
<comment type="caution">
    <text evidence="2">The sequence shown here is derived from an EMBL/GenBank/DDBJ whole genome shotgun (WGS) entry which is preliminary data.</text>
</comment>
<proteinExistence type="predicted"/>
<evidence type="ECO:0000313" key="3">
    <source>
        <dbReference type="Proteomes" id="UP000324091"/>
    </source>
</evidence>
<gene>
    <name evidence="2" type="ORF">D4764_11G0002380</name>
</gene>
<reference evidence="2 3" key="1">
    <citation type="submission" date="2019-04" db="EMBL/GenBank/DDBJ databases">
        <title>Chromosome genome assembly for Takifugu flavidus.</title>
        <authorList>
            <person name="Xiao S."/>
        </authorList>
    </citation>
    <scope>NUCLEOTIDE SEQUENCE [LARGE SCALE GENOMIC DNA]</scope>
    <source>
        <strain evidence="2">HTHZ2018</strain>
        <tissue evidence="2">Muscle</tissue>
    </source>
</reference>
<feature type="region of interest" description="Disordered" evidence="1">
    <location>
        <begin position="1"/>
        <end position="31"/>
    </location>
</feature>
<dbReference type="Proteomes" id="UP000324091">
    <property type="component" value="Chromosome 11"/>
</dbReference>
<dbReference type="AlphaFoldDB" id="A0A5C6PIB4"/>
<dbReference type="EMBL" id="RHFK02000003">
    <property type="protein sequence ID" value="TWW78117.1"/>
    <property type="molecule type" value="Genomic_DNA"/>
</dbReference>
<evidence type="ECO:0000313" key="2">
    <source>
        <dbReference type="EMBL" id="TWW78117.1"/>
    </source>
</evidence>